<reference evidence="3" key="1">
    <citation type="submission" date="2023-10" db="EMBL/GenBank/DDBJ databases">
        <authorList>
            <person name="Chen Y."/>
            <person name="Shah S."/>
            <person name="Dougan E. K."/>
            <person name="Thang M."/>
            <person name="Chan C."/>
        </authorList>
    </citation>
    <scope>NUCLEOTIDE SEQUENCE [LARGE SCALE GENOMIC DNA]</scope>
</reference>
<evidence type="ECO:0000256" key="2">
    <source>
        <dbReference type="SAM" id="Phobius"/>
    </source>
</evidence>
<feature type="transmembrane region" description="Helical" evidence="2">
    <location>
        <begin position="206"/>
        <end position="227"/>
    </location>
</feature>
<feature type="transmembrane region" description="Helical" evidence="2">
    <location>
        <begin position="174"/>
        <end position="194"/>
    </location>
</feature>
<protein>
    <recommendedName>
        <fullName evidence="5">Solute carrier family 40 protein</fullName>
    </recommendedName>
</protein>
<accession>A0ABN9VSS3</accession>
<dbReference type="Proteomes" id="UP001189429">
    <property type="component" value="Unassembled WGS sequence"/>
</dbReference>
<gene>
    <name evidence="3" type="ORF">PCOR1329_LOCUS60836</name>
</gene>
<feature type="transmembrane region" description="Helical" evidence="2">
    <location>
        <begin position="142"/>
        <end position="162"/>
    </location>
</feature>
<evidence type="ECO:0008006" key="5">
    <source>
        <dbReference type="Google" id="ProtNLM"/>
    </source>
</evidence>
<comment type="caution">
    <text evidence="3">The sequence shown here is derived from an EMBL/GenBank/DDBJ whole genome shotgun (WGS) entry which is preliminary data.</text>
</comment>
<feature type="transmembrane region" description="Helical" evidence="2">
    <location>
        <begin position="79"/>
        <end position="102"/>
    </location>
</feature>
<sequence length="538" mass="58883">MRAPSESGPGQGGSSAAGELRQRSGGSSGFKGVRQTSGEWLDEAHTTVAAFTMFLGPGMALNFYIASVGYYQYAFETRLFFVVMLFAAYGPFPLIVAAQAVFDAYFDRRFTTQVTYPVPISVGQLSILALVLMWMYLPVTEVVAIGIGLALGASCCLAQASGHQMISAIDATKLTVAEMGGQVGSVVPIVMIWMLDFKPSATRAEFREFVVVVAIVNFLGMAMLLTLHKRGLFDKAYVRLAYGLDTRCSESDEEEEEEKEIKWRRQVSKEAGETRLQDEPMESSYRRASKEVTPLLALPGQNHMSQKRSPREGARRELSSRQLAIPNWVYIWQATKCLMTALMSFIVSLAGFYGNSAHTQFLASVKLASDFVGRASALPLVRSECFGTGPWHRFLVSTAVARVAMVAIMLAQLWRPVVPEPIFVALWCLFAVLDRMMSTLSDVTCGAFVTMKQRKFVSRLSFFTGFGGLILGLSVAALLGTSMASRMDKSGTALLGTGSQGFLWEPCPLGLHRCGLAGDVGWGRYLRVAVPHFAMDPR</sequence>
<evidence type="ECO:0000313" key="4">
    <source>
        <dbReference type="Proteomes" id="UP001189429"/>
    </source>
</evidence>
<feature type="transmembrane region" description="Helical" evidence="2">
    <location>
        <begin position="422"/>
        <end position="440"/>
    </location>
</feature>
<evidence type="ECO:0000313" key="3">
    <source>
        <dbReference type="EMBL" id="CAK0876495.1"/>
    </source>
</evidence>
<proteinExistence type="predicted"/>
<dbReference type="EMBL" id="CAUYUJ010017630">
    <property type="protein sequence ID" value="CAK0876495.1"/>
    <property type="molecule type" value="Genomic_DNA"/>
</dbReference>
<feature type="transmembrane region" description="Helical" evidence="2">
    <location>
        <begin position="48"/>
        <end position="73"/>
    </location>
</feature>
<keyword evidence="2" id="KW-0812">Transmembrane</keyword>
<organism evidence="3 4">
    <name type="scientific">Prorocentrum cordatum</name>
    <dbReference type="NCBI Taxonomy" id="2364126"/>
    <lineage>
        <taxon>Eukaryota</taxon>
        <taxon>Sar</taxon>
        <taxon>Alveolata</taxon>
        <taxon>Dinophyceae</taxon>
        <taxon>Prorocentrales</taxon>
        <taxon>Prorocentraceae</taxon>
        <taxon>Prorocentrum</taxon>
    </lineage>
</organism>
<keyword evidence="2" id="KW-1133">Transmembrane helix</keyword>
<feature type="transmembrane region" description="Helical" evidence="2">
    <location>
        <begin position="329"/>
        <end position="353"/>
    </location>
</feature>
<feature type="region of interest" description="Disordered" evidence="1">
    <location>
        <begin position="1"/>
        <end position="34"/>
    </location>
</feature>
<keyword evidence="2" id="KW-0472">Membrane</keyword>
<name>A0ABN9VSS3_9DINO</name>
<keyword evidence="4" id="KW-1185">Reference proteome</keyword>
<evidence type="ECO:0000256" key="1">
    <source>
        <dbReference type="SAM" id="MobiDB-lite"/>
    </source>
</evidence>
<feature type="transmembrane region" description="Helical" evidence="2">
    <location>
        <begin position="460"/>
        <end position="480"/>
    </location>
</feature>